<keyword evidence="2" id="KW-0808">Transferase</keyword>
<evidence type="ECO:0000256" key="2">
    <source>
        <dbReference type="ARBA" id="ARBA00022679"/>
    </source>
</evidence>
<keyword evidence="3" id="KW-0547">Nucleotide-binding</keyword>
<gene>
    <name evidence="7" type="ORF">RCL2_002489500</name>
</gene>
<accession>A0A8H3M6A0</accession>
<dbReference type="PANTHER" id="PTHR46716">
    <property type="entry name" value="MITOGEN-ACTIVATED PROTEIN KINASE KINASE KINASE 7"/>
    <property type="match status" value="1"/>
</dbReference>
<evidence type="ECO:0000259" key="6">
    <source>
        <dbReference type="PROSITE" id="PS50011"/>
    </source>
</evidence>
<proteinExistence type="predicted"/>
<name>A0A8H3M6A0_9GLOM</name>
<dbReference type="SUPFAM" id="SSF56112">
    <property type="entry name" value="Protein kinase-like (PK-like)"/>
    <property type="match status" value="1"/>
</dbReference>
<reference evidence="7" key="1">
    <citation type="submission" date="2019-10" db="EMBL/GenBank/DDBJ databases">
        <title>Conservation and host-specific expression of non-tandemly repeated heterogenous ribosome RNA gene in arbuscular mycorrhizal fungi.</title>
        <authorList>
            <person name="Maeda T."/>
            <person name="Kobayashi Y."/>
            <person name="Nakagawa T."/>
            <person name="Ezawa T."/>
            <person name="Yamaguchi K."/>
            <person name="Bino T."/>
            <person name="Nishimoto Y."/>
            <person name="Shigenobu S."/>
            <person name="Kawaguchi M."/>
        </authorList>
    </citation>
    <scope>NUCLEOTIDE SEQUENCE</scope>
    <source>
        <strain evidence="7">HR1</strain>
    </source>
</reference>
<dbReference type="OrthoDB" id="2426488at2759"/>
<dbReference type="GO" id="GO:0005524">
    <property type="term" value="F:ATP binding"/>
    <property type="evidence" value="ECO:0007669"/>
    <property type="project" value="UniProtKB-KW"/>
</dbReference>
<dbReference type="Gene3D" id="1.10.510.10">
    <property type="entry name" value="Transferase(Phosphotransferase) domain 1"/>
    <property type="match status" value="1"/>
</dbReference>
<evidence type="ECO:0000256" key="1">
    <source>
        <dbReference type="ARBA" id="ARBA00022527"/>
    </source>
</evidence>
<protein>
    <submittedName>
        <fullName evidence="7">Kinase-like domain-containing protein</fullName>
    </submittedName>
</protein>
<dbReference type="EMBL" id="BLAL01000266">
    <property type="protein sequence ID" value="GES98341.1"/>
    <property type="molecule type" value="Genomic_DNA"/>
</dbReference>
<sequence length="210" mass="24272">MSLQDNQQCEKCGERCTNGWCDKKYERVGREVALKCLDNSQNITKEFLNEVKAYSIKKYNCINKIYGISQNPDTKIILWFFINDDSSYMDYFDIFSPDLSTPVAPEVLRGKSYTQVADIYSLGMIMYSLITGRQPFENRAHEYELALSICNGIRPEIPEIPELESNWYINIMKKCWDSNPGNRPNIESILTILNEEGKDTSLKNIMKSSK</sequence>
<keyword evidence="1" id="KW-0723">Serine/threonine-protein kinase</keyword>
<dbReference type="GO" id="GO:0004709">
    <property type="term" value="F:MAP kinase kinase kinase activity"/>
    <property type="evidence" value="ECO:0007669"/>
    <property type="project" value="TreeGrafter"/>
</dbReference>
<dbReference type="GO" id="GO:0006955">
    <property type="term" value="P:immune response"/>
    <property type="evidence" value="ECO:0007669"/>
    <property type="project" value="TreeGrafter"/>
</dbReference>
<evidence type="ECO:0000313" key="7">
    <source>
        <dbReference type="EMBL" id="GES98341.1"/>
    </source>
</evidence>
<evidence type="ECO:0000256" key="5">
    <source>
        <dbReference type="ARBA" id="ARBA00022840"/>
    </source>
</evidence>
<evidence type="ECO:0000256" key="4">
    <source>
        <dbReference type="ARBA" id="ARBA00022777"/>
    </source>
</evidence>
<dbReference type="InterPro" id="IPR000719">
    <property type="entry name" value="Prot_kinase_dom"/>
</dbReference>
<feature type="domain" description="Protein kinase" evidence="6">
    <location>
        <begin position="1"/>
        <end position="202"/>
    </location>
</feature>
<evidence type="ECO:0000256" key="3">
    <source>
        <dbReference type="ARBA" id="ARBA00022741"/>
    </source>
</evidence>
<dbReference type="PROSITE" id="PS50011">
    <property type="entry name" value="PROTEIN_KINASE_DOM"/>
    <property type="match status" value="1"/>
</dbReference>
<dbReference type="AlphaFoldDB" id="A0A8H3M6A0"/>
<organism evidence="7 8">
    <name type="scientific">Rhizophagus clarus</name>
    <dbReference type="NCBI Taxonomy" id="94130"/>
    <lineage>
        <taxon>Eukaryota</taxon>
        <taxon>Fungi</taxon>
        <taxon>Fungi incertae sedis</taxon>
        <taxon>Mucoromycota</taxon>
        <taxon>Glomeromycotina</taxon>
        <taxon>Glomeromycetes</taxon>
        <taxon>Glomerales</taxon>
        <taxon>Glomeraceae</taxon>
        <taxon>Rhizophagus</taxon>
    </lineage>
</organism>
<keyword evidence="4 7" id="KW-0418">Kinase</keyword>
<evidence type="ECO:0000313" key="8">
    <source>
        <dbReference type="Proteomes" id="UP000615446"/>
    </source>
</evidence>
<keyword evidence="5" id="KW-0067">ATP-binding</keyword>
<dbReference type="SMART" id="SM00220">
    <property type="entry name" value="S_TKc"/>
    <property type="match status" value="1"/>
</dbReference>
<dbReference type="Pfam" id="PF00069">
    <property type="entry name" value="Pkinase"/>
    <property type="match status" value="1"/>
</dbReference>
<dbReference type="GO" id="GO:0007254">
    <property type="term" value="P:JNK cascade"/>
    <property type="evidence" value="ECO:0007669"/>
    <property type="project" value="TreeGrafter"/>
</dbReference>
<comment type="caution">
    <text evidence="7">The sequence shown here is derived from an EMBL/GenBank/DDBJ whole genome shotgun (WGS) entry which is preliminary data.</text>
</comment>
<dbReference type="Proteomes" id="UP000615446">
    <property type="component" value="Unassembled WGS sequence"/>
</dbReference>
<dbReference type="PANTHER" id="PTHR46716:SF1">
    <property type="entry name" value="MITOGEN-ACTIVATED PROTEIN KINASE KINASE KINASE 7"/>
    <property type="match status" value="1"/>
</dbReference>
<dbReference type="InterPro" id="IPR011009">
    <property type="entry name" value="Kinase-like_dom_sf"/>
</dbReference>